<dbReference type="PANTHER" id="PTHR43096:SF52">
    <property type="entry name" value="DNAJ HOMOLOG 1, MITOCHONDRIAL-RELATED"/>
    <property type="match status" value="1"/>
</dbReference>
<evidence type="ECO:0000313" key="5">
    <source>
        <dbReference type="Proteomes" id="UP000751190"/>
    </source>
</evidence>
<dbReference type="PANTHER" id="PTHR43096">
    <property type="entry name" value="DNAJ HOMOLOG 1, MITOCHONDRIAL-RELATED"/>
    <property type="match status" value="1"/>
</dbReference>
<dbReference type="InterPro" id="IPR018253">
    <property type="entry name" value="DnaJ_domain_CS"/>
</dbReference>
<dbReference type="PRINTS" id="PR00625">
    <property type="entry name" value="JDOMAIN"/>
</dbReference>
<name>A0A8J5XTP0_DIALT</name>
<dbReference type="GO" id="GO:0042026">
    <property type="term" value="P:protein refolding"/>
    <property type="evidence" value="ECO:0007669"/>
    <property type="project" value="TreeGrafter"/>
</dbReference>
<keyword evidence="5" id="KW-1185">Reference proteome</keyword>
<accession>A0A8J5XTP0</accession>
<comment type="caution">
    <text evidence="4">The sequence shown here is derived from an EMBL/GenBank/DDBJ whole genome shotgun (WGS) entry which is preliminary data.</text>
</comment>
<dbReference type="Gene3D" id="1.10.287.110">
    <property type="entry name" value="DnaJ domain"/>
    <property type="match status" value="1"/>
</dbReference>
<dbReference type="PROSITE" id="PS50076">
    <property type="entry name" value="DNAJ_2"/>
    <property type="match status" value="1"/>
</dbReference>
<dbReference type="InterPro" id="IPR036869">
    <property type="entry name" value="J_dom_sf"/>
</dbReference>
<dbReference type="EMBL" id="JAGTXO010000004">
    <property type="protein sequence ID" value="KAG8468736.1"/>
    <property type="molecule type" value="Genomic_DNA"/>
</dbReference>
<organism evidence="4 5">
    <name type="scientific">Diacronema lutheri</name>
    <name type="common">Unicellular marine alga</name>
    <name type="synonym">Monochrysis lutheri</name>
    <dbReference type="NCBI Taxonomy" id="2081491"/>
    <lineage>
        <taxon>Eukaryota</taxon>
        <taxon>Haptista</taxon>
        <taxon>Haptophyta</taxon>
        <taxon>Pavlovophyceae</taxon>
        <taxon>Pavlovales</taxon>
        <taxon>Pavlovaceae</taxon>
        <taxon>Diacronema</taxon>
    </lineage>
</organism>
<dbReference type="OrthoDB" id="10250354at2759"/>
<dbReference type="Pfam" id="PF00226">
    <property type="entry name" value="DnaJ"/>
    <property type="match status" value="1"/>
</dbReference>
<reference evidence="4" key="1">
    <citation type="submission" date="2021-05" db="EMBL/GenBank/DDBJ databases">
        <title>The genome of the haptophyte Pavlova lutheri (Diacronema luteri, Pavlovales) - a model for lipid biosynthesis in eukaryotic algae.</title>
        <authorList>
            <person name="Hulatt C.J."/>
            <person name="Posewitz M.C."/>
        </authorList>
    </citation>
    <scope>NUCLEOTIDE SEQUENCE</scope>
    <source>
        <strain evidence="4">NIVA-4/92</strain>
    </source>
</reference>
<dbReference type="CDD" id="cd06257">
    <property type="entry name" value="DnaJ"/>
    <property type="match status" value="1"/>
</dbReference>
<proteinExistence type="predicted"/>
<dbReference type="GO" id="GO:0051082">
    <property type="term" value="F:unfolded protein binding"/>
    <property type="evidence" value="ECO:0007669"/>
    <property type="project" value="TreeGrafter"/>
</dbReference>
<dbReference type="Proteomes" id="UP000751190">
    <property type="component" value="Unassembled WGS sequence"/>
</dbReference>
<evidence type="ECO:0000259" key="3">
    <source>
        <dbReference type="PROSITE" id="PS50076"/>
    </source>
</evidence>
<keyword evidence="1" id="KW-0143">Chaperone</keyword>
<feature type="compositionally biased region" description="Basic and acidic residues" evidence="2">
    <location>
        <begin position="263"/>
        <end position="272"/>
    </location>
</feature>
<sequence length="294" mass="31813">MAARAAGAARASLSTGSRLPWALRPPSAIWRHARLPAFCPPSSPPQPAASVCRRAGRWLSSRAGDLYAALGVGRRATTEEIKMAYYREAKKNHPDLNPSRDAAIRFRQVAEAYEVLKDPARRRSYDLGGSGAPSGGMGGSADWQDVDPMRVFRTVWRDFGLGDLELYLKRVSQEGTDAFAAATDGRRDFGPAKRFASDHRGVILTTVVPLLLVLRYPAAAFAAARGGLLVALGAFRFIPHELRYQLLSRAWLAAVSYLERMSKESAGSERRPRPPSGPGSGVGGDGGEQTGRRP</sequence>
<dbReference type="OMA" id="HHEEEVF"/>
<protein>
    <recommendedName>
        <fullName evidence="3">J domain-containing protein</fullName>
    </recommendedName>
</protein>
<evidence type="ECO:0000256" key="1">
    <source>
        <dbReference type="ARBA" id="ARBA00023186"/>
    </source>
</evidence>
<feature type="compositionally biased region" description="Gly residues" evidence="2">
    <location>
        <begin position="278"/>
        <end position="294"/>
    </location>
</feature>
<dbReference type="SMART" id="SM00271">
    <property type="entry name" value="DnaJ"/>
    <property type="match status" value="1"/>
</dbReference>
<dbReference type="SUPFAM" id="SSF46565">
    <property type="entry name" value="Chaperone J-domain"/>
    <property type="match status" value="1"/>
</dbReference>
<dbReference type="PROSITE" id="PS00636">
    <property type="entry name" value="DNAJ_1"/>
    <property type="match status" value="1"/>
</dbReference>
<dbReference type="GO" id="GO:0005737">
    <property type="term" value="C:cytoplasm"/>
    <property type="evidence" value="ECO:0007669"/>
    <property type="project" value="TreeGrafter"/>
</dbReference>
<feature type="region of interest" description="Disordered" evidence="2">
    <location>
        <begin position="263"/>
        <end position="294"/>
    </location>
</feature>
<evidence type="ECO:0000313" key="4">
    <source>
        <dbReference type="EMBL" id="KAG8468736.1"/>
    </source>
</evidence>
<feature type="domain" description="J" evidence="3">
    <location>
        <begin position="65"/>
        <end position="129"/>
    </location>
</feature>
<dbReference type="InterPro" id="IPR001623">
    <property type="entry name" value="DnaJ_domain"/>
</dbReference>
<dbReference type="AlphaFoldDB" id="A0A8J5XTP0"/>
<gene>
    <name evidence="4" type="ORF">KFE25_013819</name>
</gene>
<evidence type="ECO:0000256" key="2">
    <source>
        <dbReference type="SAM" id="MobiDB-lite"/>
    </source>
</evidence>